<dbReference type="AlphaFoldDB" id="A0AAW4YDI9"/>
<feature type="non-terminal residue" evidence="2">
    <location>
        <position position="93"/>
    </location>
</feature>
<evidence type="ECO:0000313" key="3">
    <source>
        <dbReference type="Proteomes" id="UP001200271"/>
    </source>
</evidence>
<dbReference type="CDD" id="cd15787">
    <property type="entry name" value="YycH_N"/>
    <property type="match status" value="1"/>
</dbReference>
<protein>
    <submittedName>
        <fullName evidence="2">Two-component system activity regulator YycH</fullName>
    </submittedName>
</protein>
<evidence type="ECO:0000313" key="2">
    <source>
        <dbReference type="EMBL" id="MCE3364439.1"/>
    </source>
</evidence>
<gene>
    <name evidence="2" type="primary">yycH</name>
    <name evidence="2" type="ORF">LB359_19675</name>
</gene>
<sequence length="93" mass="10829">NKLTKPLKNKEVKSVEHVRRDHNLMIPGLSSDFTLFDFTYDLPLSTYLGQVLNMNAKVPNHFNFNRLVIDHDADDNIVLYAISKDRHDYVKLT</sequence>
<comment type="caution">
    <text evidence="2">The sequence shown here is derived from an EMBL/GenBank/DDBJ whole genome shotgun (WGS) entry which is preliminary data.</text>
</comment>
<dbReference type="Proteomes" id="UP001200271">
    <property type="component" value="Unassembled WGS sequence"/>
</dbReference>
<reference evidence="2" key="2">
    <citation type="submission" date="2023-08" db="EMBL/GenBank/DDBJ databases">
        <authorList>
            <person name="Zhao H."/>
            <person name="Wang X."/>
        </authorList>
    </citation>
    <scope>NUCLEOTIDE SEQUENCE</scope>
    <source>
        <strain evidence="2">NC-4</strain>
    </source>
</reference>
<evidence type="ECO:0000259" key="1">
    <source>
        <dbReference type="Pfam" id="PF07435"/>
    </source>
</evidence>
<name>A0AAW4YDI9_STAAU</name>
<organism evidence="2 3">
    <name type="scientific">Staphylococcus aureus</name>
    <dbReference type="NCBI Taxonomy" id="1280"/>
    <lineage>
        <taxon>Bacteria</taxon>
        <taxon>Bacillati</taxon>
        <taxon>Bacillota</taxon>
        <taxon>Bacilli</taxon>
        <taxon>Bacillales</taxon>
        <taxon>Staphylococcaceae</taxon>
        <taxon>Staphylococcus</taxon>
    </lineage>
</organism>
<dbReference type="EMBL" id="JAIUEN010000842">
    <property type="protein sequence ID" value="MCE3364439.1"/>
    <property type="molecule type" value="Genomic_DNA"/>
</dbReference>
<proteinExistence type="predicted"/>
<feature type="domain" description="Regulatory protein YycH" evidence="1">
    <location>
        <begin position="1"/>
        <end position="92"/>
    </location>
</feature>
<accession>A0AAW4YDI9</accession>
<feature type="non-terminal residue" evidence="2">
    <location>
        <position position="1"/>
    </location>
</feature>
<dbReference type="InterPro" id="IPR009996">
    <property type="entry name" value="YycH"/>
</dbReference>
<reference evidence="2" key="1">
    <citation type="journal article" date="2021" name="Front Med (Lausanne)">
        <title>The Prevalence and Determinants of Fusidic Acid Resistance Among Methicillin-Resistant Staphylococcus aureus Clinical Isolates in China.</title>
        <authorList>
            <person name="Zhao H."/>
            <person name="Wang X."/>
            <person name="Wang B."/>
            <person name="Xu Y."/>
            <person name="Rao L."/>
            <person name="Wan B."/>
            <person name="Guo Y."/>
            <person name="Wu X."/>
            <person name="Yu J."/>
            <person name="Chen L."/>
            <person name="Li M."/>
            <person name="Yu F."/>
        </authorList>
    </citation>
    <scope>NUCLEOTIDE SEQUENCE</scope>
    <source>
        <strain evidence="2">NC-4</strain>
    </source>
</reference>
<dbReference type="Pfam" id="PF07435">
    <property type="entry name" value="YycH"/>
    <property type="match status" value="1"/>
</dbReference>